<dbReference type="OrthoDB" id="6080577at2"/>
<dbReference type="Pfam" id="PF08845">
    <property type="entry name" value="SymE_toxin"/>
    <property type="match status" value="1"/>
</dbReference>
<dbReference type="KEGG" id="cja:CJA_0809"/>
<dbReference type="GO" id="GO:0016788">
    <property type="term" value="F:hydrolase activity, acting on ester bonds"/>
    <property type="evidence" value="ECO:0007669"/>
    <property type="project" value="InterPro"/>
</dbReference>
<dbReference type="GO" id="GO:0005737">
    <property type="term" value="C:cytoplasm"/>
    <property type="evidence" value="ECO:0007669"/>
    <property type="project" value="InterPro"/>
</dbReference>
<evidence type="ECO:0000259" key="1">
    <source>
        <dbReference type="Pfam" id="PF08845"/>
    </source>
</evidence>
<dbReference type="GO" id="GO:0003723">
    <property type="term" value="F:RNA binding"/>
    <property type="evidence" value="ECO:0007669"/>
    <property type="project" value="InterPro"/>
</dbReference>
<reference evidence="2 3" key="1">
    <citation type="journal article" date="2008" name="J. Bacteriol.">
        <title>Insights into plant cell wall degradation from the genome sequence of the soil bacterium Cellvibrio japonicus.</title>
        <authorList>
            <person name="Deboy R.T."/>
            <person name="Mongodin E.F."/>
            <person name="Fouts D.E."/>
            <person name="Tailford L.E."/>
            <person name="Khouri H."/>
            <person name="Emerson J.B."/>
            <person name="Mohamoud Y."/>
            <person name="Watkins K."/>
            <person name="Henrissat B."/>
            <person name="Gilbert H.J."/>
            <person name="Nelson K.E."/>
        </authorList>
    </citation>
    <scope>NUCLEOTIDE SEQUENCE [LARGE SCALE GENOMIC DNA]</scope>
    <source>
        <strain evidence="2 3">Ueda107</strain>
    </source>
</reference>
<dbReference type="Proteomes" id="UP000001036">
    <property type="component" value="Chromosome"/>
</dbReference>
<gene>
    <name evidence="2" type="ordered locus">CJA_0809</name>
</gene>
<evidence type="ECO:0000313" key="3">
    <source>
        <dbReference type="Proteomes" id="UP000001036"/>
    </source>
</evidence>
<keyword evidence="3" id="KW-1185">Reference proteome</keyword>
<dbReference type="HOGENOM" id="CLU_2506670_0_0_6"/>
<dbReference type="AlphaFoldDB" id="B3PKQ2"/>
<accession>B3PKQ2</accession>
<dbReference type="EMBL" id="CP000934">
    <property type="protein sequence ID" value="ACE85198.1"/>
    <property type="molecule type" value="Genomic_DNA"/>
</dbReference>
<dbReference type="RefSeq" id="WP_012486470.1">
    <property type="nucleotide sequence ID" value="NC_010995.1"/>
</dbReference>
<name>B3PKQ2_CELJU</name>
<dbReference type="GO" id="GO:0016070">
    <property type="term" value="P:RNA metabolic process"/>
    <property type="evidence" value="ECO:0007669"/>
    <property type="project" value="InterPro"/>
</dbReference>
<evidence type="ECO:0000313" key="2">
    <source>
        <dbReference type="EMBL" id="ACE85198.1"/>
    </source>
</evidence>
<sequence>MAKRNDKPESRSTAKFPYQRQLKVREGYYDYQFHSPTFRKKSRPRFVPFILLKGYWLEQANLPIGTELQVTVSPGQIILSASSGG</sequence>
<organism evidence="2 3">
    <name type="scientific">Cellvibrio japonicus (strain Ueda107)</name>
    <name type="common">Pseudomonas fluorescens subsp. cellulosa</name>
    <dbReference type="NCBI Taxonomy" id="498211"/>
    <lineage>
        <taxon>Bacteria</taxon>
        <taxon>Pseudomonadati</taxon>
        <taxon>Pseudomonadota</taxon>
        <taxon>Gammaproteobacteria</taxon>
        <taxon>Cellvibrionales</taxon>
        <taxon>Cellvibrionaceae</taxon>
        <taxon>Cellvibrio</taxon>
    </lineage>
</organism>
<dbReference type="InterPro" id="IPR014944">
    <property type="entry name" value="Toxin_SymE-like"/>
</dbReference>
<feature type="domain" description="Toxin SymE-like" evidence="1">
    <location>
        <begin position="20"/>
        <end position="80"/>
    </location>
</feature>
<protein>
    <recommendedName>
        <fullName evidence="1">Toxin SymE-like domain-containing protein</fullName>
    </recommendedName>
</protein>
<proteinExistence type="predicted"/>